<dbReference type="SMART" id="SM00382">
    <property type="entry name" value="AAA"/>
    <property type="match status" value="2"/>
</dbReference>
<dbReference type="PANTHER" id="PTHR43790:SF4">
    <property type="entry name" value="GUANOSINE IMPORT ATP-BINDING PROTEIN NUPO"/>
    <property type="match status" value="1"/>
</dbReference>
<dbReference type="Pfam" id="PF00005">
    <property type="entry name" value="ABC_tran"/>
    <property type="match status" value="2"/>
</dbReference>
<comment type="caution">
    <text evidence="4">The sequence shown here is derived from an EMBL/GenBank/DDBJ whole genome shotgun (WGS) entry which is preliminary data.</text>
</comment>
<name>A0ABQ4FXJ0_9ACTN</name>
<dbReference type="Gene3D" id="3.40.50.300">
    <property type="entry name" value="P-loop containing nucleotide triphosphate hydrolases"/>
    <property type="match status" value="2"/>
</dbReference>
<evidence type="ECO:0000313" key="4">
    <source>
        <dbReference type="EMBL" id="GIH39534.1"/>
    </source>
</evidence>
<dbReference type="InterPro" id="IPR003593">
    <property type="entry name" value="AAA+_ATPase"/>
</dbReference>
<organism evidence="4 5">
    <name type="scientific">Microbispora corallina</name>
    <dbReference type="NCBI Taxonomy" id="83302"/>
    <lineage>
        <taxon>Bacteria</taxon>
        <taxon>Bacillati</taxon>
        <taxon>Actinomycetota</taxon>
        <taxon>Actinomycetes</taxon>
        <taxon>Streptosporangiales</taxon>
        <taxon>Streptosporangiaceae</taxon>
        <taxon>Microbispora</taxon>
    </lineage>
</organism>
<keyword evidence="5" id="KW-1185">Reference proteome</keyword>
<feature type="domain" description="ABC transporter" evidence="3">
    <location>
        <begin position="13"/>
        <end position="244"/>
    </location>
</feature>
<protein>
    <submittedName>
        <fullName evidence="4">ABC transporter</fullName>
    </submittedName>
</protein>
<accession>A0ABQ4FXJ0</accession>
<sequence>MTLTEAPTRHPLLAARGLTRTFGEVVANDGVDLDVLPGEVHALVGENGAGKSTLLKLIYGVHRPDSGELAIDGTPVRVASPAAARSLGIGMVFQDMRLVPALTVAENVALALPGRLRLDALARRVAAAAEEYGLAVDPLAKVAHLSIGERQRAEILKVLIAGSRVVILDEPTSVLAPQEVAALFQVVRRLRDLGYGVIIVTHKLNEVRAVADRVTVLRGGRVVLGGADPGAYTDAELVEAMVGRAVPPLPADRPAPAPGGAPALSLRQVGVYGDSGVLRLRDVTLDVMPGEVVGVAGVAGSGQRELCEVACGLRPAATGAVTVAGTPLTGARQAGGVAEVPEDPLADAVVPGLTVVEHVALGLPEVPRRRFNVDWRRVAGIARGLDAAVGLEMAAGHRRVAELSGGNVQRVMLTRALGRDDTVLVVAAYPSRGLDVATTRRTQELLLARAAAGAGVLVVSEDLDELVSISDRIAVLHNGELAGVVEARGADRQEIGRLMLGGRAGGEA</sequence>
<dbReference type="CDD" id="cd03216">
    <property type="entry name" value="ABC_Carb_Monos_I"/>
    <property type="match status" value="1"/>
</dbReference>
<dbReference type="Proteomes" id="UP000603904">
    <property type="component" value="Unassembled WGS sequence"/>
</dbReference>
<evidence type="ECO:0000259" key="3">
    <source>
        <dbReference type="PROSITE" id="PS50893"/>
    </source>
</evidence>
<evidence type="ECO:0000313" key="5">
    <source>
        <dbReference type="Proteomes" id="UP000603904"/>
    </source>
</evidence>
<dbReference type="InterPro" id="IPR050107">
    <property type="entry name" value="ABC_carbohydrate_import_ATPase"/>
</dbReference>
<evidence type="ECO:0000256" key="1">
    <source>
        <dbReference type="ARBA" id="ARBA00022741"/>
    </source>
</evidence>
<keyword evidence="1" id="KW-0547">Nucleotide-binding</keyword>
<dbReference type="SUPFAM" id="SSF52540">
    <property type="entry name" value="P-loop containing nucleoside triphosphate hydrolases"/>
    <property type="match status" value="2"/>
</dbReference>
<dbReference type="RefSeq" id="WP_036327598.1">
    <property type="nucleotide sequence ID" value="NZ_BAAAGP010000004.1"/>
</dbReference>
<gene>
    <name evidence="4" type="ORF">Mco01_25340</name>
</gene>
<keyword evidence="2" id="KW-0067">ATP-binding</keyword>
<dbReference type="InterPro" id="IPR003439">
    <property type="entry name" value="ABC_transporter-like_ATP-bd"/>
</dbReference>
<proteinExistence type="predicted"/>
<dbReference type="EMBL" id="BOOC01000009">
    <property type="protein sequence ID" value="GIH39534.1"/>
    <property type="molecule type" value="Genomic_DNA"/>
</dbReference>
<evidence type="ECO:0000256" key="2">
    <source>
        <dbReference type="ARBA" id="ARBA00022840"/>
    </source>
</evidence>
<dbReference type="PROSITE" id="PS50893">
    <property type="entry name" value="ABC_TRANSPORTER_2"/>
    <property type="match status" value="2"/>
</dbReference>
<dbReference type="PANTHER" id="PTHR43790">
    <property type="entry name" value="CARBOHYDRATE TRANSPORT ATP-BINDING PROTEIN MG119-RELATED"/>
    <property type="match status" value="1"/>
</dbReference>
<dbReference type="InterPro" id="IPR027417">
    <property type="entry name" value="P-loop_NTPase"/>
</dbReference>
<feature type="domain" description="ABC transporter" evidence="3">
    <location>
        <begin position="264"/>
        <end position="503"/>
    </location>
</feature>
<reference evidence="4 5" key="1">
    <citation type="submission" date="2021-01" db="EMBL/GenBank/DDBJ databases">
        <title>Whole genome shotgun sequence of Microbispora corallina NBRC 16416.</title>
        <authorList>
            <person name="Komaki H."/>
            <person name="Tamura T."/>
        </authorList>
    </citation>
    <scope>NUCLEOTIDE SEQUENCE [LARGE SCALE GENOMIC DNA]</scope>
    <source>
        <strain evidence="4 5">NBRC 16416</strain>
    </source>
</reference>